<organism evidence="2 3">
    <name type="scientific">Bradyrhizobium nanningense</name>
    <dbReference type="NCBI Taxonomy" id="1325118"/>
    <lineage>
        <taxon>Bacteria</taxon>
        <taxon>Pseudomonadati</taxon>
        <taxon>Pseudomonadota</taxon>
        <taxon>Alphaproteobacteria</taxon>
        <taxon>Hyphomicrobiales</taxon>
        <taxon>Nitrobacteraceae</taxon>
        <taxon>Bradyrhizobium</taxon>
    </lineage>
</organism>
<gene>
    <name evidence="2" type="ORF">XH99_31865</name>
</gene>
<keyword evidence="3" id="KW-1185">Reference proteome</keyword>
<dbReference type="RefSeq" id="WP_128921866.1">
    <property type="nucleotide sequence ID" value="NZ_LBJC01000033.1"/>
</dbReference>
<proteinExistence type="predicted"/>
<dbReference type="Proteomes" id="UP000289546">
    <property type="component" value="Unassembled WGS sequence"/>
</dbReference>
<protein>
    <submittedName>
        <fullName evidence="2">Uncharacterized protein</fullName>
    </submittedName>
</protein>
<feature type="region of interest" description="Disordered" evidence="1">
    <location>
        <begin position="1"/>
        <end position="26"/>
    </location>
</feature>
<sequence length="65" mass="6756">MSTVRIPPVPLSQSDGSFGRHVETPRARSRSVVNGVVSVEQPAIPATSTVNGTTFVVPPGANDVK</sequence>
<dbReference type="EMBL" id="LBJQ01000091">
    <property type="protein sequence ID" value="RXH23311.1"/>
    <property type="molecule type" value="Genomic_DNA"/>
</dbReference>
<reference evidence="2 3" key="1">
    <citation type="submission" date="2015-04" db="EMBL/GenBank/DDBJ databases">
        <title>Comparative genomics of rhizobia nodulating Arachis hypogaea in China.</title>
        <authorList>
            <person name="Li Y."/>
        </authorList>
    </citation>
    <scope>NUCLEOTIDE SEQUENCE [LARGE SCALE GENOMIC DNA]</scope>
    <source>
        <strain evidence="2 3">CCBAU 51757</strain>
    </source>
</reference>
<evidence type="ECO:0000313" key="3">
    <source>
        <dbReference type="Proteomes" id="UP000289546"/>
    </source>
</evidence>
<name>A0A4Q0RV30_9BRAD</name>
<evidence type="ECO:0000256" key="1">
    <source>
        <dbReference type="SAM" id="MobiDB-lite"/>
    </source>
</evidence>
<evidence type="ECO:0000313" key="2">
    <source>
        <dbReference type="EMBL" id="RXH23311.1"/>
    </source>
</evidence>
<dbReference type="AlphaFoldDB" id="A0A4Q0RV30"/>
<comment type="caution">
    <text evidence="2">The sequence shown here is derived from an EMBL/GenBank/DDBJ whole genome shotgun (WGS) entry which is preliminary data.</text>
</comment>
<accession>A0A4Q0RV30</accession>